<reference evidence="3" key="1">
    <citation type="submission" date="2023-06" db="EMBL/GenBank/DDBJ databases">
        <authorList>
            <person name="Delattre M."/>
        </authorList>
    </citation>
    <scope>NUCLEOTIDE SEQUENCE</scope>
    <source>
        <strain evidence="3">AF72</strain>
    </source>
</reference>
<organism evidence="3 4">
    <name type="scientific">Mesorhabditis spiculigera</name>
    <dbReference type="NCBI Taxonomy" id="96644"/>
    <lineage>
        <taxon>Eukaryota</taxon>
        <taxon>Metazoa</taxon>
        <taxon>Ecdysozoa</taxon>
        <taxon>Nematoda</taxon>
        <taxon>Chromadorea</taxon>
        <taxon>Rhabditida</taxon>
        <taxon>Rhabditina</taxon>
        <taxon>Rhabditomorpha</taxon>
        <taxon>Rhabditoidea</taxon>
        <taxon>Rhabditidae</taxon>
        <taxon>Mesorhabditinae</taxon>
        <taxon>Mesorhabditis</taxon>
    </lineage>
</organism>
<feature type="transmembrane region" description="Helical" evidence="2">
    <location>
        <begin position="241"/>
        <end position="264"/>
    </location>
</feature>
<accession>A0AA36D810</accession>
<keyword evidence="4" id="KW-1185">Reference proteome</keyword>
<feature type="compositionally biased region" description="Polar residues" evidence="1">
    <location>
        <begin position="522"/>
        <end position="538"/>
    </location>
</feature>
<name>A0AA36D810_9BILA</name>
<keyword evidence="2" id="KW-0472">Membrane</keyword>
<feature type="compositionally biased region" description="Polar residues" evidence="1">
    <location>
        <begin position="789"/>
        <end position="799"/>
    </location>
</feature>
<dbReference type="EMBL" id="CATQJA010002664">
    <property type="protein sequence ID" value="CAJ0582833.1"/>
    <property type="molecule type" value="Genomic_DNA"/>
</dbReference>
<feature type="region of interest" description="Disordered" evidence="1">
    <location>
        <begin position="737"/>
        <end position="799"/>
    </location>
</feature>
<comment type="caution">
    <text evidence="3">The sequence shown here is derived from an EMBL/GenBank/DDBJ whole genome shotgun (WGS) entry which is preliminary data.</text>
</comment>
<gene>
    <name evidence="3" type="ORF">MSPICULIGERA_LOCUS20963</name>
</gene>
<protein>
    <submittedName>
        <fullName evidence="3">Uncharacterized protein</fullName>
    </submittedName>
</protein>
<keyword evidence="2" id="KW-1133">Transmembrane helix</keyword>
<evidence type="ECO:0000256" key="1">
    <source>
        <dbReference type="SAM" id="MobiDB-lite"/>
    </source>
</evidence>
<evidence type="ECO:0000313" key="3">
    <source>
        <dbReference type="EMBL" id="CAJ0582833.1"/>
    </source>
</evidence>
<feature type="region of interest" description="Disordered" evidence="1">
    <location>
        <begin position="1"/>
        <end position="43"/>
    </location>
</feature>
<feature type="region of interest" description="Disordered" evidence="1">
    <location>
        <begin position="510"/>
        <end position="546"/>
    </location>
</feature>
<feature type="region of interest" description="Disordered" evidence="1">
    <location>
        <begin position="188"/>
        <end position="207"/>
    </location>
</feature>
<proteinExistence type="predicted"/>
<evidence type="ECO:0000256" key="2">
    <source>
        <dbReference type="SAM" id="Phobius"/>
    </source>
</evidence>
<feature type="non-terminal residue" evidence="3">
    <location>
        <position position="1"/>
    </location>
</feature>
<feature type="compositionally biased region" description="Polar residues" evidence="1">
    <location>
        <begin position="33"/>
        <end position="43"/>
    </location>
</feature>
<evidence type="ECO:0000313" key="4">
    <source>
        <dbReference type="Proteomes" id="UP001177023"/>
    </source>
</evidence>
<keyword evidence="2" id="KW-0812">Transmembrane</keyword>
<sequence>MARAPQKITNLDSEPRRHGTAVGPPPSYRHGSETGSDYSSVSQMGKRRASWTNLVESDDNLTAIRVNQYPNVTASQTSVATAPVGPHSYQPTVAGQPLVAPYGHYNVNPNLRTPSRLSHFGSQVFVMVATRRFRKEFSRQGSFSSFFAGALKCAPAPGMPTDNFGRYQIDVPLKLRTFPKGTLVDAAPPIPGERVPHHRTASTSQHSVANSDAILADGRNKRKRNRLQDCMNWCSRPKQGLCALFFVLLLVVGVIAAIVIPLALRPPKRVSLQLQAPQSARGASSATTSIQMNADGDQVRFNIRGSPPLKGNFLTVYDFKTNWVGIVDESLRTNGRQLFCFVMRLDRGNVIDEDELRKATQAARGKGQATQGWQETWGFQPTPLQIQNQTQYFSQPITECNGARWVQLDMTSGQSAQQCTDCQSFCVPELGIDRDAAKGENTLNVIRLDCFQLFVPEWRQYAQQNTMEQNQRDYEQYYRLPGGSGAQQGAEGKWINVYGQQRQQQRNGVIPGQVYPNGAMTAGTSISGNSNNHPNTRSGDGLLGPQSQFANRLQQNAQLTAEQEEQLRQYSKERNPGLPNGQLFPIGPTGMNGASSTGVILPPGAPRPIHTIAWHGGDPSQQWLNAQSASNPAMPPVGWSAQQSGQYGQENGNGISGSINRNVVQPALNTLQSGVQNAQQGLQNGVQSVGYSLQNGINNLQGNIQNLQGNSQDHNVPSPQQLLQQTRQRLANQYVNGNTQQQQSQQPGANFPHIGPQGGYQMYSSYGQPGQQNQNQVNTQQIPGGIINGNPQNLNVQPF</sequence>
<dbReference type="AlphaFoldDB" id="A0AA36D810"/>
<feature type="compositionally biased region" description="Low complexity" evidence="1">
    <location>
        <begin position="768"/>
        <end position="781"/>
    </location>
</feature>
<dbReference type="Proteomes" id="UP001177023">
    <property type="component" value="Unassembled WGS sequence"/>
</dbReference>